<evidence type="ECO:0000313" key="8">
    <source>
        <dbReference type="EMBL" id="QOL51457.1"/>
    </source>
</evidence>
<dbReference type="PROSITE" id="PS50887">
    <property type="entry name" value="GGDEF"/>
    <property type="match status" value="1"/>
</dbReference>
<evidence type="ECO:0000256" key="1">
    <source>
        <dbReference type="ARBA" id="ARBA00004651"/>
    </source>
</evidence>
<dbReference type="GO" id="GO:0003824">
    <property type="term" value="F:catalytic activity"/>
    <property type="evidence" value="ECO:0007669"/>
    <property type="project" value="UniProtKB-ARBA"/>
</dbReference>
<dbReference type="Pfam" id="PF02743">
    <property type="entry name" value="dCache_1"/>
    <property type="match status" value="1"/>
</dbReference>
<dbReference type="EMBL" id="CP062941">
    <property type="protein sequence ID" value="QOL51457.1"/>
    <property type="molecule type" value="Genomic_DNA"/>
</dbReference>
<dbReference type="InterPro" id="IPR029787">
    <property type="entry name" value="Nucleotide_cyclase"/>
</dbReference>
<feature type="domain" description="GGDEF" evidence="7">
    <location>
        <begin position="496"/>
        <end position="629"/>
    </location>
</feature>
<dbReference type="CDD" id="cd01949">
    <property type="entry name" value="GGDEF"/>
    <property type="match status" value="1"/>
</dbReference>
<dbReference type="InterPro" id="IPR013655">
    <property type="entry name" value="PAS_fold_3"/>
</dbReference>
<evidence type="ECO:0000256" key="2">
    <source>
        <dbReference type="ARBA" id="ARBA00022475"/>
    </source>
</evidence>
<keyword evidence="2" id="KW-1003">Cell membrane</keyword>
<dbReference type="Pfam" id="PF08447">
    <property type="entry name" value="PAS_3"/>
    <property type="match status" value="1"/>
</dbReference>
<accession>A0A7L9U991</accession>
<organism evidence="8 9">
    <name type="scientific">Massilia litorea</name>
    <dbReference type="NCBI Taxonomy" id="2769491"/>
    <lineage>
        <taxon>Bacteria</taxon>
        <taxon>Pseudomonadati</taxon>
        <taxon>Pseudomonadota</taxon>
        <taxon>Betaproteobacteria</taxon>
        <taxon>Burkholderiales</taxon>
        <taxon>Oxalobacteraceae</taxon>
        <taxon>Telluria group</taxon>
        <taxon>Massilia</taxon>
    </lineage>
</organism>
<keyword evidence="9" id="KW-1185">Reference proteome</keyword>
<dbReference type="GO" id="GO:0005886">
    <property type="term" value="C:plasma membrane"/>
    <property type="evidence" value="ECO:0007669"/>
    <property type="project" value="UniProtKB-SubCell"/>
</dbReference>
<keyword evidence="5" id="KW-0472">Membrane</keyword>
<dbReference type="PANTHER" id="PTHR46663:SF3">
    <property type="entry name" value="SLL0267 PROTEIN"/>
    <property type="match status" value="1"/>
</dbReference>
<dbReference type="Pfam" id="PF00990">
    <property type="entry name" value="GGDEF"/>
    <property type="match status" value="1"/>
</dbReference>
<dbReference type="SMART" id="SM00086">
    <property type="entry name" value="PAC"/>
    <property type="match status" value="1"/>
</dbReference>
<dbReference type="Gene3D" id="3.30.450.20">
    <property type="entry name" value="PAS domain"/>
    <property type="match status" value="3"/>
</dbReference>
<dbReference type="PROSITE" id="PS50113">
    <property type="entry name" value="PAC"/>
    <property type="match status" value="1"/>
</dbReference>
<evidence type="ECO:0000256" key="4">
    <source>
        <dbReference type="ARBA" id="ARBA00022989"/>
    </source>
</evidence>
<dbReference type="SUPFAM" id="SSF55073">
    <property type="entry name" value="Nucleotide cyclase"/>
    <property type="match status" value="1"/>
</dbReference>
<evidence type="ECO:0000259" key="7">
    <source>
        <dbReference type="PROSITE" id="PS50887"/>
    </source>
</evidence>
<dbReference type="InterPro" id="IPR033479">
    <property type="entry name" value="dCache_1"/>
</dbReference>
<dbReference type="InterPro" id="IPR043128">
    <property type="entry name" value="Rev_trsase/Diguanyl_cyclase"/>
</dbReference>
<reference evidence="8 9" key="1">
    <citation type="submission" date="2020-10" db="EMBL/GenBank/DDBJ databases">
        <title>Genome sequencing of Massilia sp. LPB0304.</title>
        <authorList>
            <person name="Kim J."/>
        </authorList>
    </citation>
    <scope>NUCLEOTIDE SEQUENCE [LARGE SCALE GENOMIC DNA]</scope>
    <source>
        <strain evidence="8 9">LPB0304</strain>
    </source>
</reference>
<dbReference type="InterPro" id="IPR001610">
    <property type="entry name" value="PAC"/>
</dbReference>
<dbReference type="NCBIfam" id="TIGR00254">
    <property type="entry name" value="GGDEF"/>
    <property type="match status" value="1"/>
</dbReference>
<sequence length="645" mass="70504">MPHRTILSMRPLRDAGAYFRSTVLRRLALFLAVALPLVWLFVAHERGQLVQIARDESNRNVRNLAHAFAEEVRSSIVTIDLSLSQLRLSWQRNPEQFGAIVSELNAHLQGRLHLNVVVTDADGQLVFSSIAGAAEHIDLKDREPVHTHLTGVPGDRLFIGKPRTGRVSGEWEVQFSRPILDGDGKLVGVIVAGVAPTYFSRFYHSIDLGGSASIALVRNDGIVVARTTRDLTMRDSGKLLTGYPYSPDSGPGGNFQRASRMDGVERYYGWSALADYGLLVTVGQSIADANARYVQQSELLVYTGAAVSLLLALTGWAALAAADHRRRGVVSLAAAEARWKLALNATGEGVWDYSFDSGLVTLSPSAQGIVDAESTLLPFDRTVFTGMSHAEDVPAVLHALDAHLNGTAPDYTAQYRTRLRNGNWRWILARGQVAERDAAGRPLRIVGTVADIDARKMQEEQIRHLAHHDILTGLPNRLLFGDRLRQALLAAQREEHKLALIFFDLDKFKPVNDSYGHAVGDVLLQQVATRLRTTLRASDTLARLGGDEFVVLLPRVSGAGDAKKVAEDILRELNRPFMTEGFTVHISASLGVAVYPDGALDADSLLRCADTAMYEAKLLGRGRVGVHAVAERSPLELLPTERDAA</sequence>
<proteinExistence type="predicted"/>
<protein>
    <submittedName>
        <fullName evidence="8">Diguanylate cyclase</fullName>
    </submittedName>
</protein>
<dbReference type="InterPro" id="IPR000160">
    <property type="entry name" value="GGDEF_dom"/>
</dbReference>
<dbReference type="CDD" id="cd12914">
    <property type="entry name" value="PDC1_DGC_like"/>
    <property type="match status" value="1"/>
</dbReference>
<dbReference type="FunFam" id="3.30.70.270:FF:000001">
    <property type="entry name" value="Diguanylate cyclase domain protein"/>
    <property type="match status" value="1"/>
</dbReference>
<evidence type="ECO:0000256" key="3">
    <source>
        <dbReference type="ARBA" id="ARBA00022692"/>
    </source>
</evidence>
<evidence type="ECO:0000259" key="6">
    <source>
        <dbReference type="PROSITE" id="PS50113"/>
    </source>
</evidence>
<gene>
    <name evidence="8" type="ORF">LPB04_09495</name>
</gene>
<dbReference type="CDD" id="cd00130">
    <property type="entry name" value="PAS"/>
    <property type="match status" value="1"/>
</dbReference>
<keyword evidence="4" id="KW-1133">Transmembrane helix</keyword>
<dbReference type="Gene3D" id="3.30.70.270">
    <property type="match status" value="1"/>
</dbReference>
<dbReference type="InterPro" id="IPR052163">
    <property type="entry name" value="DGC-Regulatory_Protein"/>
</dbReference>
<feature type="domain" description="PAC" evidence="6">
    <location>
        <begin position="411"/>
        <end position="464"/>
    </location>
</feature>
<evidence type="ECO:0000313" key="9">
    <source>
        <dbReference type="Proteomes" id="UP000593875"/>
    </source>
</evidence>
<dbReference type="KEGG" id="mlir:LPB04_09495"/>
<name>A0A7L9U991_9BURK</name>
<dbReference type="AlphaFoldDB" id="A0A7L9U991"/>
<dbReference type="PANTHER" id="PTHR46663">
    <property type="entry name" value="DIGUANYLATE CYCLASE DGCT-RELATED"/>
    <property type="match status" value="1"/>
</dbReference>
<dbReference type="SUPFAM" id="SSF55785">
    <property type="entry name" value="PYP-like sensor domain (PAS domain)"/>
    <property type="match status" value="1"/>
</dbReference>
<dbReference type="CDD" id="cd12915">
    <property type="entry name" value="PDC2_DGC_like"/>
    <property type="match status" value="1"/>
</dbReference>
<dbReference type="InterPro" id="IPR035965">
    <property type="entry name" value="PAS-like_dom_sf"/>
</dbReference>
<dbReference type="InterPro" id="IPR000014">
    <property type="entry name" value="PAS"/>
</dbReference>
<comment type="subcellular location">
    <subcellularLocation>
        <location evidence="1">Cell membrane</location>
        <topology evidence="1">Multi-pass membrane protein</topology>
    </subcellularLocation>
</comment>
<dbReference type="Proteomes" id="UP000593875">
    <property type="component" value="Chromosome"/>
</dbReference>
<evidence type="ECO:0000256" key="5">
    <source>
        <dbReference type="ARBA" id="ARBA00023136"/>
    </source>
</evidence>
<dbReference type="InterPro" id="IPR000700">
    <property type="entry name" value="PAS-assoc_C"/>
</dbReference>
<dbReference type="SMART" id="SM00267">
    <property type="entry name" value="GGDEF"/>
    <property type="match status" value="1"/>
</dbReference>
<keyword evidence="3" id="KW-0812">Transmembrane</keyword>